<name>A0A9P8PYA0_9ASCO</name>
<reference evidence="2" key="2">
    <citation type="submission" date="2021-01" db="EMBL/GenBank/DDBJ databases">
        <authorList>
            <person name="Schikora-Tamarit M.A."/>
        </authorList>
    </citation>
    <scope>NUCLEOTIDE SEQUENCE</scope>
    <source>
        <strain evidence="2">CBS6341</strain>
    </source>
</reference>
<dbReference type="EMBL" id="JAEUBF010000041">
    <property type="protein sequence ID" value="KAH3680747.1"/>
    <property type="molecule type" value="Genomic_DNA"/>
</dbReference>
<gene>
    <name evidence="2" type="ORF">WICMUC_000181</name>
</gene>
<keyword evidence="3" id="KW-1185">Reference proteome</keyword>
<dbReference type="GO" id="GO:0016020">
    <property type="term" value="C:membrane"/>
    <property type="evidence" value="ECO:0007669"/>
    <property type="project" value="TreeGrafter"/>
</dbReference>
<feature type="domain" description="AB hydrolase-1" evidence="1">
    <location>
        <begin position="84"/>
        <end position="324"/>
    </location>
</feature>
<evidence type="ECO:0000313" key="3">
    <source>
        <dbReference type="Proteomes" id="UP000769528"/>
    </source>
</evidence>
<accession>A0A9P8PYA0</accession>
<comment type="caution">
    <text evidence="2">The sequence shown here is derived from an EMBL/GenBank/DDBJ whole genome shotgun (WGS) entry which is preliminary data.</text>
</comment>
<evidence type="ECO:0000259" key="1">
    <source>
        <dbReference type="Pfam" id="PF00561"/>
    </source>
</evidence>
<dbReference type="PANTHER" id="PTHR43798">
    <property type="entry name" value="MONOACYLGLYCEROL LIPASE"/>
    <property type="match status" value="1"/>
</dbReference>
<dbReference type="InterPro" id="IPR000073">
    <property type="entry name" value="AB_hydrolase_1"/>
</dbReference>
<protein>
    <recommendedName>
        <fullName evidence="1">AB hydrolase-1 domain-containing protein</fullName>
    </recommendedName>
</protein>
<proteinExistence type="predicted"/>
<dbReference type="OrthoDB" id="428974at2759"/>
<dbReference type="AlphaFoldDB" id="A0A9P8PYA0"/>
<evidence type="ECO:0000313" key="2">
    <source>
        <dbReference type="EMBL" id="KAH3680747.1"/>
    </source>
</evidence>
<dbReference type="InterPro" id="IPR029058">
    <property type="entry name" value="AB_hydrolase_fold"/>
</dbReference>
<organism evidence="2 3">
    <name type="scientific">Wickerhamomyces mucosus</name>
    <dbReference type="NCBI Taxonomy" id="1378264"/>
    <lineage>
        <taxon>Eukaryota</taxon>
        <taxon>Fungi</taxon>
        <taxon>Dikarya</taxon>
        <taxon>Ascomycota</taxon>
        <taxon>Saccharomycotina</taxon>
        <taxon>Saccharomycetes</taxon>
        <taxon>Phaffomycetales</taxon>
        <taxon>Wickerhamomycetaceae</taxon>
        <taxon>Wickerhamomyces</taxon>
    </lineage>
</organism>
<dbReference type="PANTHER" id="PTHR43798:SF33">
    <property type="entry name" value="HYDROLASE, PUTATIVE (AFU_ORTHOLOGUE AFUA_2G14860)-RELATED"/>
    <property type="match status" value="1"/>
</dbReference>
<dbReference type="SUPFAM" id="SSF53474">
    <property type="entry name" value="alpha/beta-Hydrolases"/>
    <property type="match status" value="1"/>
</dbReference>
<sequence length="336" mass="38777">MSQSLDQYLTLSKEEQSPPLTAFQKLSILTKALIHGPLPLSELEEKLIKDESFINPIVQSSQFIKIDQFDINYLYIPAKDQKETILFIHGLGGSFKQFDEVISQLIPLGYGILAFDQPGSGDSLVNNDVKLTLKFFTDYTYKLIEGLKLTESPLIILSHSYGTQITINLLINYDLAKITKIWLLTPPLTPKPSNLKENLLIGGLYYNPWIFEAFRKFDRLNNIKSPSLNRLTESKDDYLRFKQLRLNLKTHSKNFLNQLYNWQTLTFEDLDKFKRVIESKGIQLVIVDGEFDKLTKQSGEVLHKYLKVGQYKLFEKGGHNFLLDLSTEFIQLFQSH</sequence>
<reference evidence="2" key="1">
    <citation type="journal article" date="2021" name="Open Biol.">
        <title>Shared evolutionary footprints suggest mitochondrial oxidative damage underlies multiple complex I losses in fungi.</title>
        <authorList>
            <person name="Schikora-Tamarit M.A."/>
            <person name="Marcet-Houben M."/>
            <person name="Nosek J."/>
            <person name="Gabaldon T."/>
        </authorList>
    </citation>
    <scope>NUCLEOTIDE SEQUENCE</scope>
    <source>
        <strain evidence="2">CBS6341</strain>
    </source>
</reference>
<dbReference type="Pfam" id="PF00561">
    <property type="entry name" value="Abhydrolase_1"/>
    <property type="match status" value="1"/>
</dbReference>
<dbReference type="Gene3D" id="3.40.50.1820">
    <property type="entry name" value="alpha/beta hydrolase"/>
    <property type="match status" value="1"/>
</dbReference>
<dbReference type="InterPro" id="IPR050266">
    <property type="entry name" value="AB_hydrolase_sf"/>
</dbReference>
<dbReference type="Proteomes" id="UP000769528">
    <property type="component" value="Unassembled WGS sequence"/>
</dbReference>